<dbReference type="NCBIfam" id="TIGR03413">
    <property type="entry name" value="GSH_gloB"/>
    <property type="match status" value="1"/>
</dbReference>
<feature type="binding site" evidence="7">
    <location>
        <position position="171"/>
    </location>
    <ligand>
        <name>Zn(2+)</name>
        <dbReference type="ChEBI" id="CHEBI:29105"/>
        <label>2</label>
    </ligand>
</feature>
<dbReference type="PANTHER" id="PTHR43705:SF1">
    <property type="entry name" value="HYDROXYACYLGLUTATHIONE HYDROLASE GLOB"/>
    <property type="match status" value="1"/>
</dbReference>
<comment type="similarity">
    <text evidence="3 7">Belongs to the metallo-beta-lactamase superfamily. Glyoxalase II family.</text>
</comment>
<proteinExistence type="inferred from homology"/>
<dbReference type="GO" id="GO:0046872">
    <property type="term" value="F:metal ion binding"/>
    <property type="evidence" value="ECO:0007669"/>
    <property type="project" value="UniProtKB-KW"/>
</dbReference>
<dbReference type="PIRSF" id="PIRSF005457">
    <property type="entry name" value="Glx"/>
    <property type="match status" value="1"/>
</dbReference>
<dbReference type="RefSeq" id="WP_093118383.1">
    <property type="nucleotide sequence ID" value="NZ_FODS01000012.1"/>
</dbReference>
<dbReference type="GO" id="GO:0019243">
    <property type="term" value="P:methylglyoxal catabolic process to D-lactate via S-lactoyl-glutathione"/>
    <property type="evidence" value="ECO:0007669"/>
    <property type="project" value="UniProtKB-UniRule"/>
</dbReference>
<keyword evidence="5 7" id="KW-0378">Hydrolase</keyword>
<gene>
    <name evidence="7" type="primary">gloB</name>
    <name evidence="9" type="ORF">SAMN04490248_11239</name>
</gene>
<evidence type="ECO:0000256" key="4">
    <source>
        <dbReference type="ARBA" id="ARBA00022723"/>
    </source>
</evidence>
<dbReference type="CDD" id="cd07723">
    <property type="entry name" value="hydroxyacylglutathione_hydrolase_MBL-fold"/>
    <property type="match status" value="1"/>
</dbReference>
<evidence type="ECO:0000256" key="2">
    <source>
        <dbReference type="ARBA" id="ARBA00004963"/>
    </source>
</evidence>
<comment type="subunit">
    <text evidence="7">Monomer.</text>
</comment>
<organism evidence="9 10">
    <name type="scientific">Salinihabitans flavidus</name>
    <dbReference type="NCBI Taxonomy" id="569882"/>
    <lineage>
        <taxon>Bacteria</taxon>
        <taxon>Pseudomonadati</taxon>
        <taxon>Pseudomonadota</taxon>
        <taxon>Alphaproteobacteria</taxon>
        <taxon>Rhodobacterales</taxon>
        <taxon>Roseobacteraceae</taxon>
        <taxon>Salinihabitans</taxon>
    </lineage>
</organism>
<comment type="pathway">
    <text evidence="2 7">Secondary metabolite metabolism; methylglyoxal degradation; (R)-lactate from methylglyoxal: step 2/2.</text>
</comment>
<dbReference type="EMBL" id="FODS01000012">
    <property type="protein sequence ID" value="SEO78196.1"/>
    <property type="molecule type" value="Genomic_DNA"/>
</dbReference>
<name>A0A1H8SI44_9RHOB</name>
<dbReference type="STRING" id="569882.SAMN04490248_11239"/>
<dbReference type="EC" id="3.1.2.6" evidence="7"/>
<dbReference type="SUPFAM" id="SSF56281">
    <property type="entry name" value="Metallo-hydrolase/oxidoreductase"/>
    <property type="match status" value="1"/>
</dbReference>
<dbReference type="Pfam" id="PF16123">
    <property type="entry name" value="HAGH_C"/>
    <property type="match status" value="1"/>
</dbReference>
<feature type="binding site" evidence="7">
    <location>
        <position position="56"/>
    </location>
    <ligand>
        <name>Zn(2+)</name>
        <dbReference type="ChEBI" id="CHEBI:29105"/>
        <label>1</label>
    </ligand>
</feature>
<comment type="catalytic activity">
    <reaction evidence="1 7">
        <text>an S-(2-hydroxyacyl)glutathione + H2O = a 2-hydroxy carboxylate + glutathione + H(+)</text>
        <dbReference type="Rhea" id="RHEA:21864"/>
        <dbReference type="ChEBI" id="CHEBI:15377"/>
        <dbReference type="ChEBI" id="CHEBI:15378"/>
        <dbReference type="ChEBI" id="CHEBI:57925"/>
        <dbReference type="ChEBI" id="CHEBI:58896"/>
        <dbReference type="ChEBI" id="CHEBI:71261"/>
        <dbReference type="EC" id="3.1.2.6"/>
    </reaction>
</comment>
<evidence type="ECO:0000259" key="8">
    <source>
        <dbReference type="SMART" id="SM00849"/>
    </source>
</evidence>
<evidence type="ECO:0000256" key="3">
    <source>
        <dbReference type="ARBA" id="ARBA00006759"/>
    </source>
</evidence>
<evidence type="ECO:0000256" key="1">
    <source>
        <dbReference type="ARBA" id="ARBA00001623"/>
    </source>
</evidence>
<protein>
    <recommendedName>
        <fullName evidence="7">Hydroxyacylglutathione hydrolase</fullName>
        <ecNumber evidence="7">3.1.2.6</ecNumber>
    </recommendedName>
    <alternativeName>
        <fullName evidence="7">Glyoxalase II</fullName>
        <shortName evidence="7">Glx II</shortName>
    </alternativeName>
</protein>
<dbReference type="InterPro" id="IPR017782">
    <property type="entry name" value="Hydroxyacylglutathione_Hdrlase"/>
</dbReference>
<keyword evidence="6 7" id="KW-0862">Zinc</keyword>
<feature type="binding site" evidence="7">
    <location>
        <position position="61"/>
    </location>
    <ligand>
        <name>Zn(2+)</name>
        <dbReference type="ChEBI" id="CHEBI:29105"/>
        <label>2</label>
    </ligand>
</feature>
<dbReference type="Gene3D" id="3.60.15.10">
    <property type="entry name" value="Ribonuclease Z/Hydroxyacylglutathione hydrolase-like"/>
    <property type="match status" value="1"/>
</dbReference>
<feature type="binding site" evidence="7">
    <location>
        <position position="114"/>
    </location>
    <ligand>
        <name>Zn(2+)</name>
        <dbReference type="ChEBI" id="CHEBI:29105"/>
        <label>1</label>
    </ligand>
</feature>
<dbReference type="InterPro" id="IPR032282">
    <property type="entry name" value="HAGH_C"/>
</dbReference>
<dbReference type="HAMAP" id="MF_01374">
    <property type="entry name" value="Glyoxalase_2"/>
    <property type="match status" value="1"/>
</dbReference>
<feature type="domain" description="Metallo-beta-lactamase" evidence="8">
    <location>
        <begin position="13"/>
        <end position="171"/>
    </location>
</feature>
<accession>A0A1H8SI44</accession>
<sequence>MPLEIVTLPCRTDNYAFLIHDAASGETAVVDVPEAAPISAALKERGWTLSHVLLTHHHGDHVEGLSELLAEHPAKVVGARADRARLPPLDVELSEGDTITIGGETAQVLDVSGHTVGHIAFYFPQTGAAFTADSLMALGCGRVFEGTPEMMWDSLSKLAALPPETVICSGHEYTLNNGRFALTVDPENPALKERVEKVQAARDANRPTVPSTLSEELATNPFLRGHDSAIQRTIGMEGADPAQVFAEVRRRKDNF</sequence>
<dbReference type="SMART" id="SM00849">
    <property type="entry name" value="Lactamase_B"/>
    <property type="match status" value="1"/>
</dbReference>
<comment type="cofactor">
    <cofactor evidence="7">
        <name>Zn(2+)</name>
        <dbReference type="ChEBI" id="CHEBI:29105"/>
    </cofactor>
    <text evidence="7">Binds 2 Zn(2+) ions per subunit.</text>
</comment>
<dbReference type="AlphaFoldDB" id="A0A1H8SI44"/>
<dbReference type="InterPro" id="IPR001279">
    <property type="entry name" value="Metallo-B-lactamas"/>
</dbReference>
<feature type="binding site" evidence="7">
    <location>
        <position position="133"/>
    </location>
    <ligand>
        <name>Zn(2+)</name>
        <dbReference type="ChEBI" id="CHEBI:29105"/>
        <label>2</label>
    </ligand>
</feature>
<evidence type="ECO:0000256" key="7">
    <source>
        <dbReference type="HAMAP-Rule" id="MF_01374"/>
    </source>
</evidence>
<dbReference type="InterPro" id="IPR036866">
    <property type="entry name" value="RibonucZ/Hydroxyglut_hydro"/>
</dbReference>
<dbReference type="GO" id="GO:0004416">
    <property type="term" value="F:hydroxyacylglutathione hydrolase activity"/>
    <property type="evidence" value="ECO:0007669"/>
    <property type="project" value="UniProtKB-UniRule"/>
</dbReference>
<dbReference type="PANTHER" id="PTHR43705">
    <property type="entry name" value="HYDROXYACYLGLUTATHIONE HYDROLASE"/>
    <property type="match status" value="1"/>
</dbReference>
<evidence type="ECO:0000256" key="6">
    <source>
        <dbReference type="ARBA" id="ARBA00022833"/>
    </source>
</evidence>
<feature type="binding site" evidence="7">
    <location>
        <position position="60"/>
    </location>
    <ligand>
        <name>Zn(2+)</name>
        <dbReference type="ChEBI" id="CHEBI:29105"/>
        <label>2</label>
    </ligand>
</feature>
<reference evidence="9 10" key="1">
    <citation type="submission" date="2016-10" db="EMBL/GenBank/DDBJ databases">
        <authorList>
            <person name="de Groot N.N."/>
        </authorList>
    </citation>
    <scope>NUCLEOTIDE SEQUENCE [LARGE SCALE GENOMIC DNA]</scope>
    <source>
        <strain evidence="9 10">DSM 27842</strain>
    </source>
</reference>
<dbReference type="OrthoDB" id="9802248at2"/>
<feature type="binding site" evidence="7">
    <location>
        <position position="133"/>
    </location>
    <ligand>
        <name>Zn(2+)</name>
        <dbReference type="ChEBI" id="CHEBI:29105"/>
        <label>1</label>
    </ligand>
</feature>
<dbReference type="InterPro" id="IPR035680">
    <property type="entry name" value="Clx_II_MBL"/>
</dbReference>
<dbReference type="InterPro" id="IPR050110">
    <property type="entry name" value="Glyoxalase_II_hydrolase"/>
</dbReference>
<evidence type="ECO:0000313" key="9">
    <source>
        <dbReference type="EMBL" id="SEO78196.1"/>
    </source>
</evidence>
<dbReference type="UniPathway" id="UPA00619">
    <property type="reaction ID" value="UER00676"/>
</dbReference>
<feature type="binding site" evidence="7">
    <location>
        <position position="58"/>
    </location>
    <ligand>
        <name>Zn(2+)</name>
        <dbReference type="ChEBI" id="CHEBI:29105"/>
        <label>1</label>
    </ligand>
</feature>
<evidence type="ECO:0000256" key="5">
    <source>
        <dbReference type="ARBA" id="ARBA00022801"/>
    </source>
</evidence>
<keyword evidence="4 7" id="KW-0479">Metal-binding</keyword>
<evidence type="ECO:0000313" key="10">
    <source>
        <dbReference type="Proteomes" id="UP000198893"/>
    </source>
</evidence>
<comment type="function">
    <text evidence="7">Thiolesterase that catalyzes the hydrolysis of S-D-lactoyl-glutathione to form glutathione and D-lactic acid.</text>
</comment>
<keyword evidence="10" id="KW-1185">Reference proteome</keyword>
<dbReference type="Proteomes" id="UP000198893">
    <property type="component" value="Unassembled WGS sequence"/>
</dbReference>
<dbReference type="Pfam" id="PF00753">
    <property type="entry name" value="Lactamase_B"/>
    <property type="match status" value="1"/>
</dbReference>